<feature type="chain" id="PRO_5037393108" description="Cystatin domain-containing protein" evidence="4">
    <location>
        <begin position="26"/>
        <end position="132"/>
    </location>
</feature>
<evidence type="ECO:0000256" key="4">
    <source>
        <dbReference type="SAM" id="SignalP"/>
    </source>
</evidence>
<dbReference type="InterPro" id="IPR027214">
    <property type="entry name" value="Cystatin"/>
</dbReference>
<dbReference type="Gene3D" id="3.10.450.10">
    <property type="match status" value="1"/>
</dbReference>
<dbReference type="InterPro" id="IPR046350">
    <property type="entry name" value="Cystatin_sf"/>
</dbReference>
<dbReference type="SMART" id="SM00043">
    <property type="entry name" value="CY"/>
    <property type="match status" value="1"/>
</dbReference>
<keyword evidence="2" id="KW-0646">Protease inhibitor</keyword>
<protein>
    <recommendedName>
        <fullName evidence="5">Cystatin domain-containing protein</fullName>
    </recommendedName>
</protein>
<feature type="domain" description="Cystatin" evidence="5">
    <location>
        <begin position="40"/>
        <end position="131"/>
    </location>
</feature>
<comment type="similarity">
    <text evidence="1">Belongs to the cystatin family. Phytocystatin subfamily.</text>
</comment>
<evidence type="ECO:0000313" key="6">
    <source>
        <dbReference type="EMBL" id="KAG0552251.1"/>
    </source>
</evidence>
<feature type="signal peptide" evidence="4">
    <location>
        <begin position="1"/>
        <end position="25"/>
    </location>
</feature>
<dbReference type="Pfam" id="PF16845">
    <property type="entry name" value="SQAPI"/>
    <property type="match status" value="1"/>
</dbReference>
<name>A0A921V3T8_SORBI</name>
<accession>A0A921V3T8</accession>
<evidence type="ECO:0000259" key="5">
    <source>
        <dbReference type="SMART" id="SM00043"/>
    </source>
</evidence>
<evidence type="ECO:0000313" key="7">
    <source>
        <dbReference type="Proteomes" id="UP000807115"/>
    </source>
</evidence>
<dbReference type="AlphaFoldDB" id="A0A921V3T8"/>
<sequence length="132" mass="14689">MRTSHLVVMAATAIFLAATPAMARARGGWSPSPTPSPTQELQGGFYQPIVNINDPHVQEVGRWAVSEHVKKANDGLKFSRVVSGQYQVVEGFNYRLIIDATDSHGKDAKYEAVVWEKEWENFLQLTSFKPAN</sequence>
<dbReference type="SUPFAM" id="SSF54403">
    <property type="entry name" value="Cystatin/monellin"/>
    <property type="match status" value="1"/>
</dbReference>
<keyword evidence="4" id="KW-0732">Signal</keyword>
<organism evidence="6 7">
    <name type="scientific">Sorghum bicolor</name>
    <name type="common">Sorghum</name>
    <name type="synonym">Sorghum vulgare</name>
    <dbReference type="NCBI Taxonomy" id="4558"/>
    <lineage>
        <taxon>Eukaryota</taxon>
        <taxon>Viridiplantae</taxon>
        <taxon>Streptophyta</taxon>
        <taxon>Embryophyta</taxon>
        <taxon>Tracheophyta</taxon>
        <taxon>Spermatophyta</taxon>
        <taxon>Magnoliopsida</taxon>
        <taxon>Liliopsida</taxon>
        <taxon>Poales</taxon>
        <taxon>Poaceae</taxon>
        <taxon>PACMAD clade</taxon>
        <taxon>Panicoideae</taxon>
        <taxon>Andropogonodae</taxon>
        <taxon>Andropogoneae</taxon>
        <taxon>Sorghinae</taxon>
        <taxon>Sorghum</taxon>
    </lineage>
</organism>
<dbReference type="CDD" id="cd00042">
    <property type="entry name" value="CY"/>
    <property type="match status" value="1"/>
</dbReference>
<comment type="caution">
    <text evidence="6">The sequence shown here is derived from an EMBL/GenBank/DDBJ whole genome shotgun (WGS) entry which is preliminary data.</text>
</comment>
<evidence type="ECO:0000256" key="3">
    <source>
        <dbReference type="ARBA" id="ARBA00022704"/>
    </source>
</evidence>
<dbReference type="Proteomes" id="UP000807115">
    <property type="component" value="Chromosome 1"/>
</dbReference>
<dbReference type="GO" id="GO:0004869">
    <property type="term" value="F:cysteine-type endopeptidase inhibitor activity"/>
    <property type="evidence" value="ECO:0007669"/>
    <property type="project" value="UniProtKB-KW"/>
</dbReference>
<keyword evidence="3" id="KW-0789">Thiol protease inhibitor</keyword>
<gene>
    <name evidence="6" type="ORF">BDA96_01G492400</name>
</gene>
<evidence type="ECO:0000256" key="1">
    <source>
        <dbReference type="ARBA" id="ARBA00007233"/>
    </source>
</evidence>
<dbReference type="EMBL" id="CM027680">
    <property type="protein sequence ID" value="KAG0552251.1"/>
    <property type="molecule type" value="Genomic_DNA"/>
</dbReference>
<reference evidence="6" key="1">
    <citation type="journal article" date="2019" name="BMC Genomics">
        <title>A new reference genome for Sorghum bicolor reveals high levels of sequence similarity between sweet and grain genotypes: implications for the genetics of sugar metabolism.</title>
        <authorList>
            <person name="Cooper E.A."/>
            <person name="Brenton Z.W."/>
            <person name="Flinn B.S."/>
            <person name="Jenkins J."/>
            <person name="Shu S."/>
            <person name="Flowers D."/>
            <person name="Luo F."/>
            <person name="Wang Y."/>
            <person name="Xia P."/>
            <person name="Barry K."/>
            <person name="Daum C."/>
            <person name="Lipzen A."/>
            <person name="Yoshinaga Y."/>
            <person name="Schmutz J."/>
            <person name="Saski C."/>
            <person name="Vermerris W."/>
            <person name="Kresovich S."/>
        </authorList>
    </citation>
    <scope>NUCLEOTIDE SEQUENCE</scope>
</reference>
<dbReference type="InterPro" id="IPR000010">
    <property type="entry name" value="Cystatin_dom"/>
</dbReference>
<proteinExistence type="inferred from homology"/>
<dbReference type="PANTHER" id="PTHR47116">
    <property type="entry name" value="PHLOEM FILAMENT PROTEIN"/>
    <property type="match status" value="1"/>
</dbReference>
<evidence type="ECO:0000256" key="2">
    <source>
        <dbReference type="ARBA" id="ARBA00022690"/>
    </source>
</evidence>
<reference evidence="6" key="2">
    <citation type="submission" date="2020-10" db="EMBL/GenBank/DDBJ databases">
        <authorList>
            <person name="Cooper E.A."/>
            <person name="Brenton Z.W."/>
            <person name="Flinn B.S."/>
            <person name="Jenkins J."/>
            <person name="Shu S."/>
            <person name="Flowers D."/>
            <person name="Luo F."/>
            <person name="Wang Y."/>
            <person name="Xia P."/>
            <person name="Barry K."/>
            <person name="Daum C."/>
            <person name="Lipzen A."/>
            <person name="Yoshinaga Y."/>
            <person name="Schmutz J."/>
            <person name="Saski C."/>
            <person name="Vermerris W."/>
            <person name="Kresovich S."/>
        </authorList>
    </citation>
    <scope>NUCLEOTIDE SEQUENCE</scope>
</reference>